<evidence type="ECO:0000256" key="10">
    <source>
        <dbReference type="ARBA" id="ARBA00023136"/>
    </source>
</evidence>
<evidence type="ECO:0000256" key="4">
    <source>
        <dbReference type="ARBA" id="ARBA00022553"/>
    </source>
</evidence>
<evidence type="ECO:0000256" key="8">
    <source>
        <dbReference type="ARBA" id="ARBA00022989"/>
    </source>
</evidence>
<sequence length="459" mass="48710">MQRRLRRLSLRVRIGALAALSVGLAVTLTALATYLTVSSQLTQSVDDNLIERAQEAVSTPLGEPSTLVQVPAEAILAADLRIAIVGFDDTGSNAWSAQGEESAPPLGEPELAVARGSTPHSVRTAELQGDSYRVVAVPAGPGLALVLAQSTEPTERTLDRLQVVSFVVGGLGILVAAWAGVSITQAGLRPVRRLTDAAEHVARTQRLDPIDVDGNDEIARLAHAFNAMLAALNDARLRQARLVADAGHELRTPLTSMRTNLDLLEQSDRQGGLDADERAQLIADVRAQAEELSQLMGDLVELSREDRPQSASSRVDLADVVRDALSRVQRRAPGVTFSADLHSWMVDGDAQLLGRAITNLLDNAAKYSPANGTVTVTLRDGTIDVCDEGPGIADEDLPHVFERFYRSSEARGRPGSGLGLAIVRTAAERHGGHVYAGRAPSGGARLTMSLPSPSSRSLA</sequence>
<evidence type="ECO:0000256" key="5">
    <source>
        <dbReference type="ARBA" id="ARBA00022679"/>
    </source>
</evidence>
<keyword evidence="10" id="KW-0472">Membrane</keyword>
<dbReference type="SUPFAM" id="SSF158472">
    <property type="entry name" value="HAMP domain-like"/>
    <property type="match status" value="1"/>
</dbReference>
<dbReference type="Pfam" id="PF00672">
    <property type="entry name" value="HAMP"/>
    <property type="match status" value="1"/>
</dbReference>
<dbReference type="PRINTS" id="PR00344">
    <property type="entry name" value="BCTRLSENSOR"/>
</dbReference>
<dbReference type="SUPFAM" id="SSF47384">
    <property type="entry name" value="Homodimeric domain of signal transducing histidine kinase"/>
    <property type="match status" value="1"/>
</dbReference>
<accession>A0A329QJD0</accession>
<keyword evidence="5" id="KW-0808">Transferase</keyword>
<dbReference type="CDD" id="cd00082">
    <property type="entry name" value="HisKA"/>
    <property type="match status" value="1"/>
</dbReference>
<evidence type="ECO:0000256" key="2">
    <source>
        <dbReference type="ARBA" id="ARBA00004236"/>
    </source>
</evidence>
<dbReference type="EMBL" id="QMIG01000016">
    <property type="protein sequence ID" value="RAW12424.1"/>
    <property type="molecule type" value="Genomic_DNA"/>
</dbReference>
<comment type="subcellular location">
    <subcellularLocation>
        <location evidence="2">Cell membrane</location>
    </subcellularLocation>
</comment>
<organism evidence="14 15">
    <name type="scientific">Phytoactinopolyspora halophila</name>
    <dbReference type="NCBI Taxonomy" id="1981511"/>
    <lineage>
        <taxon>Bacteria</taxon>
        <taxon>Bacillati</taxon>
        <taxon>Actinomycetota</taxon>
        <taxon>Actinomycetes</taxon>
        <taxon>Jiangellales</taxon>
        <taxon>Jiangellaceae</taxon>
        <taxon>Phytoactinopolyspora</taxon>
    </lineage>
</organism>
<dbReference type="SUPFAM" id="SSF55874">
    <property type="entry name" value="ATPase domain of HSP90 chaperone/DNA topoisomerase II/histidine kinase"/>
    <property type="match status" value="1"/>
</dbReference>
<comment type="caution">
    <text evidence="14">The sequence shown here is derived from an EMBL/GenBank/DDBJ whole genome shotgun (WGS) entry which is preliminary data.</text>
</comment>
<dbReference type="EC" id="2.7.13.3" evidence="3"/>
<dbReference type="PROSITE" id="PS50885">
    <property type="entry name" value="HAMP"/>
    <property type="match status" value="1"/>
</dbReference>
<dbReference type="Gene3D" id="1.10.287.130">
    <property type="match status" value="1"/>
</dbReference>
<dbReference type="SMART" id="SM00304">
    <property type="entry name" value="HAMP"/>
    <property type="match status" value="1"/>
</dbReference>
<keyword evidence="4" id="KW-0597">Phosphoprotein</keyword>
<dbReference type="CDD" id="cd00075">
    <property type="entry name" value="HATPase"/>
    <property type="match status" value="1"/>
</dbReference>
<feature type="domain" description="HAMP" evidence="13">
    <location>
        <begin position="185"/>
        <end position="237"/>
    </location>
</feature>
<dbReference type="InterPro" id="IPR050428">
    <property type="entry name" value="TCS_sensor_his_kinase"/>
</dbReference>
<feature type="domain" description="Histidine kinase" evidence="12">
    <location>
        <begin position="245"/>
        <end position="454"/>
    </location>
</feature>
<keyword evidence="7 14" id="KW-0418">Kinase</keyword>
<dbReference type="InterPro" id="IPR003660">
    <property type="entry name" value="HAMP_dom"/>
</dbReference>
<dbReference type="GO" id="GO:0005886">
    <property type="term" value="C:plasma membrane"/>
    <property type="evidence" value="ECO:0007669"/>
    <property type="project" value="UniProtKB-SubCell"/>
</dbReference>
<dbReference type="OrthoDB" id="9786919at2"/>
<evidence type="ECO:0000259" key="13">
    <source>
        <dbReference type="PROSITE" id="PS50885"/>
    </source>
</evidence>
<dbReference type="CDD" id="cd06225">
    <property type="entry name" value="HAMP"/>
    <property type="match status" value="1"/>
</dbReference>
<evidence type="ECO:0000256" key="9">
    <source>
        <dbReference type="ARBA" id="ARBA00023012"/>
    </source>
</evidence>
<gene>
    <name evidence="14" type="ORF">DPM12_14770</name>
</gene>
<dbReference type="Proteomes" id="UP000250462">
    <property type="component" value="Unassembled WGS sequence"/>
</dbReference>
<dbReference type="InterPro" id="IPR003661">
    <property type="entry name" value="HisK_dim/P_dom"/>
</dbReference>
<name>A0A329QJD0_9ACTN</name>
<dbReference type="AlphaFoldDB" id="A0A329QJD0"/>
<keyword evidence="15" id="KW-1185">Reference proteome</keyword>
<feature type="compositionally biased region" description="Polar residues" evidence="11">
    <location>
        <begin position="449"/>
        <end position="459"/>
    </location>
</feature>
<dbReference type="InterPro" id="IPR036097">
    <property type="entry name" value="HisK_dim/P_sf"/>
</dbReference>
<dbReference type="PROSITE" id="PS50109">
    <property type="entry name" value="HIS_KIN"/>
    <property type="match status" value="1"/>
</dbReference>
<evidence type="ECO:0000256" key="11">
    <source>
        <dbReference type="SAM" id="MobiDB-lite"/>
    </source>
</evidence>
<reference evidence="14 15" key="1">
    <citation type="submission" date="2018-06" db="EMBL/GenBank/DDBJ databases">
        <title>Phytoactinopolyspora halophila sp. nov., a novel halophilic actinomycete isolated from a saline soil in China.</title>
        <authorList>
            <person name="Tang S.-K."/>
        </authorList>
    </citation>
    <scope>NUCLEOTIDE SEQUENCE [LARGE SCALE GENOMIC DNA]</scope>
    <source>
        <strain evidence="14 15">YIM 96934</strain>
    </source>
</reference>
<keyword evidence="8" id="KW-1133">Transmembrane helix</keyword>
<evidence type="ECO:0000259" key="12">
    <source>
        <dbReference type="PROSITE" id="PS50109"/>
    </source>
</evidence>
<dbReference type="Pfam" id="PF00512">
    <property type="entry name" value="HisKA"/>
    <property type="match status" value="1"/>
</dbReference>
<keyword evidence="6" id="KW-0812">Transmembrane</keyword>
<dbReference type="Gene3D" id="6.10.340.10">
    <property type="match status" value="1"/>
</dbReference>
<evidence type="ECO:0000256" key="3">
    <source>
        <dbReference type="ARBA" id="ARBA00012438"/>
    </source>
</evidence>
<dbReference type="InterPro" id="IPR005467">
    <property type="entry name" value="His_kinase_dom"/>
</dbReference>
<keyword evidence="9" id="KW-0902">Two-component regulatory system</keyword>
<dbReference type="Pfam" id="PF02518">
    <property type="entry name" value="HATPase_c"/>
    <property type="match status" value="1"/>
</dbReference>
<evidence type="ECO:0000256" key="1">
    <source>
        <dbReference type="ARBA" id="ARBA00000085"/>
    </source>
</evidence>
<comment type="catalytic activity">
    <reaction evidence="1">
        <text>ATP + protein L-histidine = ADP + protein N-phospho-L-histidine.</text>
        <dbReference type="EC" id="2.7.13.3"/>
    </reaction>
</comment>
<evidence type="ECO:0000313" key="15">
    <source>
        <dbReference type="Proteomes" id="UP000250462"/>
    </source>
</evidence>
<dbReference type="PANTHER" id="PTHR45436">
    <property type="entry name" value="SENSOR HISTIDINE KINASE YKOH"/>
    <property type="match status" value="1"/>
</dbReference>
<dbReference type="InterPro" id="IPR036890">
    <property type="entry name" value="HATPase_C_sf"/>
</dbReference>
<proteinExistence type="predicted"/>
<dbReference type="SMART" id="SM00388">
    <property type="entry name" value="HisKA"/>
    <property type="match status" value="1"/>
</dbReference>
<evidence type="ECO:0000256" key="6">
    <source>
        <dbReference type="ARBA" id="ARBA00022692"/>
    </source>
</evidence>
<dbReference type="Gene3D" id="3.30.565.10">
    <property type="entry name" value="Histidine kinase-like ATPase, C-terminal domain"/>
    <property type="match status" value="1"/>
</dbReference>
<protein>
    <recommendedName>
        <fullName evidence="3">histidine kinase</fullName>
        <ecNumber evidence="3">2.7.13.3</ecNumber>
    </recommendedName>
</protein>
<dbReference type="InterPro" id="IPR004358">
    <property type="entry name" value="Sig_transdc_His_kin-like_C"/>
</dbReference>
<dbReference type="GO" id="GO:0000155">
    <property type="term" value="F:phosphorelay sensor kinase activity"/>
    <property type="evidence" value="ECO:0007669"/>
    <property type="project" value="InterPro"/>
</dbReference>
<dbReference type="SMART" id="SM00387">
    <property type="entry name" value="HATPase_c"/>
    <property type="match status" value="1"/>
</dbReference>
<evidence type="ECO:0000313" key="14">
    <source>
        <dbReference type="EMBL" id="RAW12424.1"/>
    </source>
</evidence>
<evidence type="ECO:0000256" key="7">
    <source>
        <dbReference type="ARBA" id="ARBA00022777"/>
    </source>
</evidence>
<feature type="region of interest" description="Disordered" evidence="11">
    <location>
        <begin position="434"/>
        <end position="459"/>
    </location>
</feature>
<dbReference type="PANTHER" id="PTHR45436:SF5">
    <property type="entry name" value="SENSOR HISTIDINE KINASE TRCS"/>
    <property type="match status" value="1"/>
</dbReference>
<dbReference type="InterPro" id="IPR003594">
    <property type="entry name" value="HATPase_dom"/>
</dbReference>